<organism evidence="1 2">
    <name type="scientific">Canna indica</name>
    <name type="common">Indian-shot</name>
    <dbReference type="NCBI Taxonomy" id="4628"/>
    <lineage>
        <taxon>Eukaryota</taxon>
        <taxon>Viridiplantae</taxon>
        <taxon>Streptophyta</taxon>
        <taxon>Embryophyta</taxon>
        <taxon>Tracheophyta</taxon>
        <taxon>Spermatophyta</taxon>
        <taxon>Magnoliopsida</taxon>
        <taxon>Liliopsida</taxon>
        <taxon>Zingiberales</taxon>
        <taxon>Cannaceae</taxon>
        <taxon>Canna</taxon>
    </lineage>
</organism>
<accession>A0AAQ3K464</accession>
<reference evidence="1 2" key="1">
    <citation type="submission" date="2023-10" db="EMBL/GenBank/DDBJ databases">
        <title>Chromosome-scale genome assembly provides insights into flower coloration mechanisms of Canna indica.</title>
        <authorList>
            <person name="Li C."/>
        </authorList>
    </citation>
    <scope>NUCLEOTIDE SEQUENCE [LARGE SCALE GENOMIC DNA]</scope>
    <source>
        <tissue evidence="1">Flower</tissue>
    </source>
</reference>
<evidence type="ECO:0000313" key="2">
    <source>
        <dbReference type="Proteomes" id="UP001327560"/>
    </source>
</evidence>
<sequence>MSQVWASLAKPISLVPKPKEPPDPPDWRDLNQIHGAGTTSSSVLPMRRQFDEGGKKVCRGGNEMMMNTRSTPTSWAGLFKMARDEETWRNSKELTEKIDRI</sequence>
<keyword evidence="2" id="KW-1185">Reference proteome</keyword>
<dbReference type="Proteomes" id="UP001327560">
    <property type="component" value="Chromosome 3"/>
</dbReference>
<name>A0AAQ3K464_9LILI</name>
<proteinExistence type="predicted"/>
<protein>
    <submittedName>
        <fullName evidence="1">Uncharacterized protein</fullName>
    </submittedName>
</protein>
<gene>
    <name evidence="1" type="ORF">Cni_G09527</name>
</gene>
<dbReference type="AlphaFoldDB" id="A0AAQ3K464"/>
<dbReference type="EMBL" id="CP136892">
    <property type="protein sequence ID" value="WOL00814.1"/>
    <property type="molecule type" value="Genomic_DNA"/>
</dbReference>
<evidence type="ECO:0000313" key="1">
    <source>
        <dbReference type="EMBL" id="WOL00814.1"/>
    </source>
</evidence>